<keyword evidence="3" id="KW-1185">Reference proteome</keyword>
<dbReference type="InterPro" id="IPR000719">
    <property type="entry name" value="Prot_kinase_dom"/>
</dbReference>
<dbReference type="GO" id="GO:0004674">
    <property type="term" value="F:protein serine/threonine kinase activity"/>
    <property type="evidence" value="ECO:0007669"/>
    <property type="project" value="TreeGrafter"/>
</dbReference>
<evidence type="ECO:0000259" key="1">
    <source>
        <dbReference type="PROSITE" id="PS50011"/>
    </source>
</evidence>
<reference evidence="2" key="1">
    <citation type="submission" date="2021-09" db="EMBL/GenBank/DDBJ databases">
        <authorList>
            <consortium name="AG Swart"/>
            <person name="Singh M."/>
            <person name="Singh A."/>
            <person name="Seah K."/>
            <person name="Emmerich C."/>
        </authorList>
    </citation>
    <scope>NUCLEOTIDE SEQUENCE</scope>
    <source>
        <strain evidence="2">ATCC30299</strain>
    </source>
</reference>
<dbReference type="SUPFAM" id="SSF56112">
    <property type="entry name" value="Protein kinase-like (PK-like)"/>
    <property type="match status" value="1"/>
</dbReference>
<organism evidence="2 3">
    <name type="scientific">Blepharisma stoltei</name>
    <dbReference type="NCBI Taxonomy" id="1481888"/>
    <lineage>
        <taxon>Eukaryota</taxon>
        <taxon>Sar</taxon>
        <taxon>Alveolata</taxon>
        <taxon>Ciliophora</taxon>
        <taxon>Postciliodesmatophora</taxon>
        <taxon>Heterotrichea</taxon>
        <taxon>Heterotrichida</taxon>
        <taxon>Blepharismidae</taxon>
        <taxon>Blepharisma</taxon>
    </lineage>
</organism>
<dbReference type="EMBL" id="CAJZBQ010000017">
    <property type="protein sequence ID" value="CAG9316828.1"/>
    <property type="molecule type" value="Genomic_DNA"/>
</dbReference>
<comment type="caution">
    <text evidence="2">The sequence shown here is derived from an EMBL/GenBank/DDBJ whole genome shotgun (WGS) entry which is preliminary data.</text>
</comment>
<dbReference type="Gene3D" id="1.10.510.10">
    <property type="entry name" value="Transferase(Phosphotransferase) domain 1"/>
    <property type="match status" value="1"/>
</dbReference>
<evidence type="ECO:0000313" key="2">
    <source>
        <dbReference type="EMBL" id="CAG9316828.1"/>
    </source>
</evidence>
<dbReference type="AlphaFoldDB" id="A0AAU9IUN9"/>
<protein>
    <recommendedName>
        <fullName evidence="1">Protein kinase domain-containing protein</fullName>
    </recommendedName>
</protein>
<dbReference type="PANTHER" id="PTHR44167">
    <property type="entry name" value="OVARIAN-SPECIFIC SERINE/THREONINE-PROTEIN KINASE LOK-RELATED"/>
    <property type="match status" value="1"/>
</dbReference>
<dbReference type="InterPro" id="IPR011009">
    <property type="entry name" value="Kinase-like_dom_sf"/>
</dbReference>
<gene>
    <name evidence="2" type="ORF">BSTOLATCC_MIC17461</name>
</gene>
<dbReference type="GO" id="GO:0005524">
    <property type="term" value="F:ATP binding"/>
    <property type="evidence" value="ECO:0007669"/>
    <property type="project" value="InterPro"/>
</dbReference>
<feature type="domain" description="Protein kinase" evidence="1">
    <location>
        <begin position="1"/>
        <end position="91"/>
    </location>
</feature>
<dbReference type="Proteomes" id="UP001162131">
    <property type="component" value="Unassembled WGS sequence"/>
</dbReference>
<proteinExistence type="predicted"/>
<dbReference type="Pfam" id="PF00069">
    <property type="entry name" value="Pkinase"/>
    <property type="match status" value="1"/>
</dbReference>
<dbReference type="PROSITE" id="PS50011">
    <property type="entry name" value="PROTEIN_KINASE_DOM"/>
    <property type="match status" value="1"/>
</dbReference>
<accession>A0AAU9IUN9</accession>
<evidence type="ECO:0000313" key="3">
    <source>
        <dbReference type="Proteomes" id="UP001162131"/>
    </source>
</evidence>
<dbReference type="PANTHER" id="PTHR44167:SF30">
    <property type="entry name" value="PHOSPHORYLASE KINASE"/>
    <property type="match status" value="1"/>
</dbReference>
<dbReference type="GO" id="GO:0044773">
    <property type="term" value="P:mitotic DNA damage checkpoint signaling"/>
    <property type="evidence" value="ECO:0007669"/>
    <property type="project" value="TreeGrafter"/>
</dbReference>
<dbReference type="GO" id="GO:0005634">
    <property type="term" value="C:nucleus"/>
    <property type="evidence" value="ECO:0007669"/>
    <property type="project" value="TreeGrafter"/>
</dbReference>
<name>A0AAU9IUN9_9CILI</name>
<sequence length="122" mass="13939">MAPEILSGVYNKFSSDIWSAGVILYTIIQGKPPYQGNNAKTLLKDYKRRINFEDNNWILESSELKDLLSKMLEFDCNKRISAEDALNHPWVKNNQSLISTSTNNGTINSPVDFTSKDKLRRL</sequence>